<organism evidence="2 3">
    <name type="scientific">Arabidopsis thaliana</name>
    <name type="common">Mouse-ear cress</name>
    <dbReference type="NCBI Taxonomy" id="3702"/>
    <lineage>
        <taxon>Eukaryota</taxon>
        <taxon>Viridiplantae</taxon>
        <taxon>Streptophyta</taxon>
        <taxon>Embryophyta</taxon>
        <taxon>Tracheophyta</taxon>
        <taxon>Spermatophyta</taxon>
        <taxon>Magnoliopsida</taxon>
        <taxon>eudicotyledons</taxon>
        <taxon>Gunneridae</taxon>
        <taxon>Pentapetalae</taxon>
        <taxon>rosids</taxon>
        <taxon>malvids</taxon>
        <taxon>Brassicales</taxon>
        <taxon>Brassicaceae</taxon>
        <taxon>Camelineae</taxon>
        <taxon>Arabidopsis</taxon>
    </lineage>
</organism>
<evidence type="ECO:0000256" key="1">
    <source>
        <dbReference type="SAM" id="MobiDB-lite"/>
    </source>
</evidence>
<accession>A0A7G2EFW4</accession>
<protein>
    <submittedName>
        <fullName evidence="2">(thale cress) hypothetical protein</fullName>
    </submittedName>
</protein>
<feature type="compositionally biased region" description="Basic and acidic residues" evidence="1">
    <location>
        <begin position="19"/>
        <end position="45"/>
    </location>
</feature>
<evidence type="ECO:0000313" key="2">
    <source>
        <dbReference type="EMBL" id="CAD5319864.1"/>
    </source>
</evidence>
<evidence type="ECO:0000313" key="3">
    <source>
        <dbReference type="Proteomes" id="UP000516314"/>
    </source>
</evidence>
<dbReference type="PANTHER" id="PTHR24414">
    <property type="entry name" value="F-BOX/KELCH-REPEAT PROTEIN SKIP4"/>
    <property type="match status" value="1"/>
</dbReference>
<dbReference type="InterPro" id="IPR050354">
    <property type="entry name" value="F-box/kelch-repeat_ARATH"/>
</dbReference>
<sequence>MASISETSDDGSNGGDPNQKPEEPHKNPQEEKEEENQNEKPKEDDHQEEEVENLPQIPPQMPLELIVSTIAPLRRFHYPTLSLLSDSFRQVISSVDLFQTRSLIGSTEPIYILDGNNRVAYDLRGRRWEDWGPAGNQVGYFWQVLYCVVDDLLYAVVPDHLHVTPIVVYDPREMGWRPVMGVDYLPNLVYSESRMTNFGGNLMILGCYQSQASCKVKDLFLHLIDMKQKWCRSSISDNLWSNSSFFTFVQKCEYS</sequence>
<dbReference type="Proteomes" id="UP000516314">
    <property type="component" value="Chromosome 2"/>
</dbReference>
<reference evidence="2 3" key="1">
    <citation type="submission" date="2020-09" db="EMBL/GenBank/DDBJ databases">
        <authorList>
            <person name="Ashkenazy H."/>
        </authorList>
    </citation>
    <scope>NUCLEOTIDE SEQUENCE [LARGE SCALE GENOMIC DNA]</scope>
    <source>
        <strain evidence="3">cv. Cdm-0</strain>
    </source>
</reference>
<feature type="region of interest" description="Disordered" evidence="1">
    <location>
        <begin position="1"/>
        <end position="58"/>
    </location>
</feature>
<dbReference type="SUPFAM" id="SSF117281">
    <property type="entry name" value="Kelch motif"/>
    <property type="match status" value="1"/>
</dbReference>
<dbReference type="AlphaFoldDB" id="A0A7G2EFW4"/>
<dbReference type="InterPro" id="IPR015915">
    <property type="entry name" value="Kelch-typ_b-propeller"/>
</dbReference>
<gene>
    <name evidence="2" type="ORF">AT9943_LOCUS8024</name>
</gene>
<proteinExistence type="predicted"/>
<dbReference type="PANTHER" id="PTHR24414:SF65">
    <property type="entry name" value="F-BOX DOMAIN-CONTAINING PROTEIN"/>
    <property type="match status" value="1"/>
</dbReference>
<name>A0A7G2EFW4_ARATH</name>
<dbReference type="EMBL" id="LR881467">
    <property type="protein sequence ID" value="CAD5319864.1"/>
    <property type="molecule type" value="Genomic_DNA"/>
</dbReference>